<comment type="caution">
    <text evidence="2">The sequence shown here is derived from an EMBL/GenBank/DDBJ whole genome shotgun (WGS) entry which is preliminary data.</text>
</comment>
<dbReference type="EMBL" id="SJDL01000023">
    <property type="protein sequence ID" value="TBW54288.1"/>
    <property type="molecule type" value="Genomic_DNA"/>
</dbReference>
<feature type="transmembrane region" description="Helical" evidence="1">
    <location>
        <begin position="51"/>
        <end position="72"/>
    </location>
</feature>
<name>A0ABY1ZID8_9GAMM</name>
<sequence>MPDQTPSNAPPGPQEREKLENALARLESSARLLDSQFRIPFTRIRFGLDPLMGLLPGIGDAAGLVLSLYLMVEAVRLGAGTRQVARMAGNVLLEFVIGIVPIVGDLFDFAWKANDRNAALLRRHIEKRLDPPPRRRPWIQYTLIAVFGAMLLFLLVMIWRALFVASGA</sequence>
<dbReference type="Pfam" id="PF13430">
    <property type="entry name" value="DUF4112"/>
    <property type="match status" value="1"/>
</dbReference>
<dbReference type="PANTHER" id="PTHR35519:SF2">
    <property type="entry name" value="PH DOMAIN PROTEIN"/>
    <property type="match status" value="1"/>
</dbReference>
<evidence type="ECO:0000313" key="3">
    <source>
        <dbReference type="Proteomes" id="UP000313645"/>
    </source>
</evidence>
<proteinExistence type="predicted"/>
<gene>
    <name evidence="2" type="ORF">EZI54_14335</name>
</gene>
<protein>
    <submittedName>
        <fullName evidence="2">DUF4112 domain-containing protein</fullName>
    </submittedName>
</protein>
<dbReference type="RefSeq" id="WP_131482571.1">
    <property type="nucleotide sequence ID" value="NZ_SJDL01000023.1"/>
</dbReference>
<reference evidence="2 3" key="1">
    <citation type="submission" date="2019-02" db="EMBL/GenBank/DDBJ databases">
        <title>Marinobacter halodurans sp. nov., a marine bacterium isolated from sea tidal flat.</title>
        <authorList>
            <person name="Yoo Y."/>
            <person name="Lee D.W."/>
            <person name="Kim B.S."/>
            <person name="Kim J.-J."/>
        </authorList>
    </citation>
    <scope>NUCLEOTIDE SEQUENCE [LARGE SCALE GENOMIC DNA]</scope>
    <source>
        <strain evidence="2 3">YJ-S3-2</strain>
    </source>
</reference>
<keyword evidence="1" id="KW-1133">Transmembrane helix</keyword>
<feature type="transmembrane region" description="Helical" evidence="1">
    <location>
        <begin position="138"/>
        <end position="163"/>
    </location>
</feature>
<dbReference type="PANTHER" id="PTHR35519">
    <property type="entry name" value="MEMBRANE PROTEINS"/>
    <property type="match status" value="1"/>
</dbReference>
<dbReference type="InterPro" id="IPR025187">
    <property type="entry name" value="DUF4112"/>
</dbReference>
<organism evidence="2 3">
    <name type="scientific">Marinobacter halodurans</name>
    <dbReference type="NCBI Taxonomy" id="2528979"/>
    <lineage>
        <taxon>Bacteria</taxon>
        <taxon>Pseudomonadati</taxon>
        <taxon>Pseudomonadota</taxon>
        <taxon>Gammaproteobacteria</taxon>
        <taxon>Pseudomonadales</taxon>
        <taxon>Marinobacteraceae</taxon>
        <taxon>Marinobacter</taxon>
    </lineage>
</organism>
<keyword evidence="1" id="KW-0812">Transmembrane</keyword>
<dbReference type="Proteomes" id="UP000313645">
    <property type="component" value="Unassembled WGS sequence"/>
</dbReference>
<feature type="transmembrane region" description="Helical" evidence="1">
    <location>
        <begin position="84"/>
        <end position="104"/>
    </location>
</feature>
<evidence type="ECO:0000256" key="1">
    <source>
        <dbReference type="SAM" id="Phobius"/>
    </source>
</evidence>
<keyword evidence="1" id="KW-0472">Membrane</keyword>
<evidence type="ECO:0000313" key="2">
    <source>
        <dbReference type="EMBL" id="TBW54288.1"/>
    </source>
</evidence>
<accession>A0ABY1ZID8</accession>
<keyword evidence="3" id="KW-1185">Reference proteome</keyword>